<organism evidence="1 2">
    <name type="scientific">Ophiocordyceps unilateralis</name>
    <name type="common">Zombie-ant fungus</name>
    <name type="synonym">Torrubia unilateralis</name>
    <dbReference type="NCBI Taxonomy" id="268505"/>
    <lineage>
        <taxon>Eukaryota</taxon>
        <taxon>Fungi</taxon>
        <taxon>Dikarya</taxon>
        <taxon>Ascomycota</taxon>
        <taxon>Pezizomycotina</taxon>
        <taxon>Sordariomycetes</taxon>
        <taxon>Hypocreomycetidae</taxon>
        <taxon>Hypocreales</taxon>
        <taxon>Ophiocordycipitaceae</taxon>
        <taxon>Ophiocordyceps</taxon>
    </lineage>
</organism>
<dbReference type="Proteomes" id="UP000037136">
    <property type="component" value="Unassembled WGS sequence"/>
</dbReference>
<accession>A0A2A9PHA6</accession>
<name>A0A2A9PHA6_OPHUN</name>
<evidence type="ECO:0000313" key="2">
    <source>
        <dbReference type="Proteomes" id="UP000037136"/>
    </source>
</evidence>
<evidence type="ECO:0000313" key="1">
    <source>
        <dbReference type="EMBL" id="PFH60267.1"/>
    </source>
</evidence>
<protein>
    <submittedName>
        <fullName evidence="1">Uncharacterized protein</fullName>
    </submittedName>
</protein>
<proteinExistence type="predicted"/>
<gene>
    <name evidence="1" type="ORF">XA68_11187</name>
</gene>
<keyword evidence="2" id="KW-1185">Reference proteome</keyword>
<reference evidence="1 2" key="1">
    <citation type="journal article" date="2015" name="BMC Genomics">
        <title>Gene expression during zombie ant biting behavior reflects the complexity underlying fungal parasitic behavioral manipulation.</title>
        <authorList>
            <person name="de Bekker C."/>
            <person name="Ohm R.A."/>
            <person name="Loreto R.G."/>
            <person name="Sebastian A."/>
            <person name="Albert I."/>
            <person name="Merrow M."/>
            <person name="Brachmann A."/>
            <person name="Hughes D.P."/>
        </authorList>
    </citation>
    <scope>NUCLEOTIDE SEQUENCE [LARGE SCALE GENOMIC DNA]</scope>
    <source>
        <strain evidence="1 2">SC16a</strain>
    </source>
</reference>
<dbReference type="EMBL" id="LAZP02000139">
    <property type="protein sequence ID" value="PFH60267.1"/>
    <property type="molecule type" value="Genomic_DNA"/>
</dbReference>
<dbReference type="AlphaFoldDB" id="A0A2A9PHA6"/>
<reference evidence="1 2" key="2">
    <citation type="journal article" date="2017" name="Sci. Rep.">
        <title>Ant-infecting Ophiocordyceps genomes reveal a high diversity of potential behavioral manipulation genes and a possible major role for enterotoxins.</title>
        <authorList>
            <person name="de Bekker C."/>
            <person name="Ohm R.A."/>
            <person name="Evans H.C."/>
            <person name="Brachmann A."/>
            <person name="Hughes D.P."/>
        </authorList>
    </citation>
    <scope>NUCLEOTIDE SEQUENCE [LARGE SCALE GENOMIC DNA]</scope>
    <source>
        <strain evidence="1 2">SC16a</strain>
    </source>
</reference>
<sequence length="66" mass="7530">MSICLAACLSDKARNSLFFRPLPCQQSASFSLLPCQRTNDWHFKPVVWRNVTDGSLQESRRFLAIA</sequence>
<comment type="caution">
    <text evidence="1">The sequence shown here is derived from an EMBL/GenBank/DDBJ whole genome shotgun (WGS) entry which is preliminary data.</text>
</comment>